<dbReference type="OrthoDB" id="2828299at2"/>
<protein>
    <submittedName>
        <fullName evidence="2">Uncharacterized protein</fullName>
    </submittedName>
</protein>
<keyword evidence="3" id="KW-1185">Reference proteome</keyword>
<feature type="coiled-coil region" evidence="1">
    <location>
        <begin position="36"/>
        <end position="63"/>
    </location>
</feature>
<dbReference type="EMBL" id="QJKK01000003">
    <property type="protein sequence ID" value="RAL26055.1"/>
    <property type="molecule type" value="Genomic_DNA"/>
</dbReference>
<evidence type="ECO:0000313" key="2">
    <source>
        <dbReference type="EMBL" id="RAL26055.1"/>
    </source>
</evidence>
<reference evidence="2 3" key="2">
    <citation type="submission" date="2018-06" db="EMBL/GenBank/DDBJ databases">
        <authorList>
            <person name="Zhirakovskaya E."/>
        </authorList>
    </citation>
    <scope>NUCLEOTIDE SEQUENCE [LARGE SCALE GENOMIC DNA]</scope>
    <source>
        <strain evidence="2 3">FBKL4.011</strain>
    </source>
</reference>
<gene>
    <name evidence="2" type="ORF">DL897_07915</name>
</gene>
<dbReference type="Proteomes" id="UP000251213">
    <property type="component" value="Unassembled WGS sequence"/>
</dbReference>
<keyword evidence="1" id="KW-0175">Coiled coil</keyword>
<reference evidence="2 3" key="1">
    <citation type="submission" date="2018-06" db="EMBL/GenBank/DDBJ databases">
        <title>Thermoflavimicrobium daqus sp. nov., a thermophilic microbe isolated from Moutai-flavour Daqu.</title>
        <authorList>
            <person name="Wang X."/>
            <person name="Zhou H."/>
        </authorList>
    </citation>
    <scope>NUCLEOTIDE SEQUENCE [LARGE SCALE GENOMIC DNA]</scope>
    <source>
        <strain evidence="2 3">FBKL4.011</strain>
    </source>
</reference>
<evidence type="ECO:0000313" key="3">
    <source>
        <dbReference type="Proteomes" id="UP000251213"/>
    </source>
</evidence>
<organism evidence="2 3">
    <name type="scientific">Thermoflavimicrobium daqui</name>
    <dbReference type="NCBI Taxonomy" id="2137476"/>
    <lineage>
        <taxon>Bacteria</taxon>
        <taxon>Bacillati</taxon>
        <taxon>Bacillota</taxon>
        <taxon>Bacilli</taxon>
        <taxon>Bacillales</taxon>
        <taxon>Thermoactinomycetaceae</taxon>
        <taxon>Thermoflavimicrobium</taxon>
    </lineage>
</organism>
<name>A0A364K6X6_9BACL</name>
<sequence>MEDVIKAFRCRAPEERIPVLRLELDYELAQLYEAMMENSQVKVDECKQRLEKIRREMLMLEAL</sequence>
<evidence type="ECO:0000256" key="1">
    <source>
        <dbReference type="SAM" id="Coils"/>
    </source>
</evidence>
<dbReference type="RefSeq" id="WP_113658668.1">
    <property type="nucleotide sequence ID" value="NZ_KZ845665.1"/>
</dbReference>
<dbReference type="AlphaFoldDB" id="A0A364K6X6"/>
<accession>A0A364K6X6</accession>
<proteinExistence type="predicted"/>
<comment type="caution">
    <text evidence="2">The sequence shown here is derived from an EMBL/GenBank/DDBJ whole genome shotgun (WGS) entry which is preliminary data.</text>
</comment>